<evidence type="ECO:0000313" key="3">
    <source>
        <dbReference type="Proteomes" id="UP000784294"/>
    </source>
</evidence>
<proteinExistence type="predicted"/>
<feature type="compositionally biased region" description="Basic residues" evidence="1">
    <location>
        <begin position="1082"/>
        <end position="1091"/>
    </location>
</feature>
<feature type="region of interest" description="Disordered" evidence="1">
    <location>
        <begin position="1071"/>
        <end position="1095"/>
    </location>
</feature>
<feature type="region of interest" description="Disordered" evidence="1">
    <location>
        <begin position="1136"/>
        <end position="1165"/>
    </location>
</feature>
<feature type="region of interest" description="Disordered" evidence="1">
    <location>
        <begin position="236"/>
        <end position="269"/>
    </location>
</feature>
<keyword evidence="3" id="KW-1185">Reference proteome</keyword>
<dbReference type="EMBL" id="CAAALY010244957">
    <property type="protein sequence ID" value="VEL32968.1"/>
    <property type="molecule type" value="Genomic_DNA"/>
</dbReference>
<feature type="compositionally biased region" description="Basic residues" evidence="1">
    <location>
        <begin position="1156"/>
        <end position="1165"/>
    </location>
</feature>
<gene>
    <name evidence="2" type="ORF">PXEA_LOCUS26408</name>
</gene>
<feature type="compositionally biased region" description="Polar residues" evidence="1">
    <location>
        <begin position="1029"/>
        <end position="1042"/>
    </location>
</feature>
<feature type="compositionally biased region" description="Polar residues" evidence="1">
    <location>
        <begin position="255"/>
        <end position="267"/>
    </location>
</feature>
<sequence length="1165" mass="127858">MPSGPAYYPEWWNIHTHRANHLCKYPVRCNFYGEGKSLHADCGRIGSVYIDNSNQGVIVVPQITSNLIENFHYTGFARPVVSPTYCAYAYASNCKNNIPFVSVIDESNSDFVALTDYGLSHLLDDPIYEDQACAACLLGKIQGILRSNRSSISERKSDKSFSMTRHRVQSRTESKSNSTVNKNQSSQKSIAIIRSIIDLLNSASPLNNNECLRDSKENDFNKEEEVVSKLNHLAYGSSDSSTRSSKRRSIRNVIEGNTLNKSNVSTPPRSPINHSDFLMAFEPLVNRLASRKSNPAYLGKGLLSKPSRLTASSHPCLLWSPPRARDRAPNLYLCSLDTICKQKPKSFVTPVKLPTPKSLAGCRLFELDSVYDTHDNLLFCARASLNPIDVVSHRVILGHISFRIRLDQPGEQAESEIDQTLASSRRSELVATSLERIEKSIFTGLMLPSRVGASALARARSAELLVASGHASCWLSVGYGRTPQQLVLATPKRLITFDSRCSGRPGNELFSLNVPSLPGFGDGRLFSDNEMIYAAPTWLADTYALLGTSSNLLLLDARMPGRACLHWTNPLLCPPSYLSTVRLASGPAEYLLGVASQHPGRLAVVGLNLTSNGAVTHSLDEFGSKEILSSRLPAPQLVGQSFCPPSLNACLSQGAGGSGGLPFALWHNQNQTPERRLMASLAGCVLLPGRRAKFAGPIASAVVLTSQADLFNHEWFSRADAAKSNRQVARARVNRWIDRLFIASSVKSAPPDSVSDYTYNKKRDKAGLGLAEHDMTSLYDSHLSHHVANSKDKMLEKLIGNSDCSHQSGKYPTGFTSLSSASLADRSTRIKSVANSALVQDLVATWNTILTRTPFFTHPPINQLPTKLSDNRLNYERESHLLLDHLASKAFETKNEAIKCAENPSNVMDDTSSASSVDNIHTLTSSKSTPVFCEKPASKSSGNMAYSHEIHTQIYSKINEKSLLTANAEHEPDSEGFLLSTNYSSEKQRLRHTPIKTSNLLNPSYEDFVTPGCFTINGSHATSDRKSRNSNNTKSFSSPTNSLANESLSQLDILGLYNDSSKQASATLQISSVRHISPSPKSSKKHKKRVSPNHFEVSTKTFLSVRNCPQASPSEENNAPKRIKLTSTSTCINETSSSTINKGCIFPDHISPSPKPCRKRRSKRK</sequence>
<dbReference type="AlphaFoldDB" id="A0A3S5CSI5"/>
<evidence type="ECO:0000313" key="2">
    <source>
        <dbReference type="EMBL" id="VEL32968.1"/>
    </source>
</evidence>
<organism evidence="2 3">
    <name type="scientific">Protopolystoma xenopodis</name>
    <dbReference type="NCBI Taxonomy" id="117903"/>
    <lineage>
        <taxon>Eukaryota</taxon>
        <taxon>Metazoa</taxon>
        <taxon>Spiralia</taxon>
        <taxon>Lophotrochozoa</taxon>
        <taxon>Platyhelminthes</taxon>
        <taxon>Monogenea</taxon>
        <taxon>Polyopisthocotylea</taxon>
        <taxon>Polystomatidea</taxon>
        <taxon>Polystomatidae</taxon>
        <taxon>Protopolystoma</taxon>
    </lineage>
</organism>
<protein>
    <submittedName>
        <fullName evidence="2">Uncharacterized protein</fullName>
    </submittedName>
</protein>
<name>A0A3S5CSI5_9PLAT</name>
<dbReference type="OrthoDB" id="2382881at2759"/>
<evidence type="ECO:0000256" key="1">
    <source>
        <dbReference type="SAM" id="MobiDB-lite"/>
    </source>
</evidence>
<feature type="compositionally biased region" description="Polar residues" evidence="1">
    <location>
        <begin position="175"/>
        <end position="184"/>
    </location>
</feature>
<accession>A0A3S5CSI5</accession>
<dbReference type="Proteomes" id="UP000784294">
    <property type="component" value="Unassembled WGS sequence"/>
</dbReference>
<feature type="region of interest" description="Disordered" evidence="1">
    <location>
        <begin position="155"/>
        <end position="184"/>
    </location>
</feature>
<reference evidence="2" key="1">
    <citation type="submission" date="2018-11" db="EMBL/GenBank/DDBJ databases">
        <authorList>
            <consortium name="Pathogen Informatics"/>
        </authorList>
    </citation>
    <scope>NUCLEOTIDE SEQUENCE</scope>
</reference>
<feature type="region of interest" description="Disordered" evidence="1">
    <location>
        <begin position="1019"/>
        <end position="1042"/>
    </location>
</feature>
<comment type="caution">
    <text evidence="2">The sequence shown here is derived from an EMBL/GenBank/DDBJ whole genome shotgun (WGS) entry which is preliminary data.</text>
</comment>